<accession>A0A644XBY2</accession>
<feature type="domain" description="HTH lacI-type" evidence="4">
    <location>
        <begin position="5"/>
        <end position="59"/>
    </location>
</feature>
<dbReference type="Gene3D" id="3.40.50.2300">
    <property type="match status" value="2"/>
</dbReference>
<keyword evidence="2" id="KW-0238">DNA-binding</keyword>
<dbReference type="SUPFAM" id="SSF47413">
    <property type="entry name" value="lambda repressor-like DNA-binding domains"/>
    <property type="match status" value="1"/>
</dbReference>
<dbReference type="GO" id="GO:0000976">
    <property type="term" value="F:transcription cis-regulatory region binding"/>
    <property type="evidence" value="ECO:0007669"/>
    <property type="project" value="TreeGrafter"/>
</dbReference>
<name>A0A644XBY2_9ZZZZ</name>
<evidence type="ECO:0000256" key="1">
    <source>
        <dbReference type="ARBA" id="ARBA00023015"/>
    </source>
</evidence>
<dbReference type="PANTHER" id="PTHR30146">
    <property type="entry name" value="LACI-RELATED TRANSCRIPTIONAL REPRESSOR"/>
    <property type="match status" value="1"/>
</dbReference>
<gene>
    <name evidence="5" type="primary">purR_20</name>
    <name evidence="5" type="ORF">SDC9_60085</name>
</gene>
<dbReference type="SUPFAM" id="SSF53822">
    <property type="entry name" value="Periplasmic binding protein-like I"/>
    <property type="match status" value="1"/>
</dbReference>
<keyword evidence="3" id="KW-0804">Transcription</keyword>
<proteinExistence type="predicted"/>
<dbReference type="AlphaFoldDB" id="A0A644XBY2"/>
<dbReference type="Pfam" id="PF13407">
    <property type="entry name" value="Peripla_BP_4"/>
    <property type="match status" value="1"/>
</dbReference>
<reference evidence="5" key="1">
    <citation type="submission" date="2019-08" db="EMBL/GenBank/DDBJ databases">
        <authorList>
            <person name="Kucharzyk K."/>
            <person name="Murdoch R.W."/>
            <person name="Higgins S."/>
            <person name="Loffler F."/>
        </authorList>
    </citation>
    <scope>NUCLEOTIDE SEQUENCE</scope>
</reference>
<evidence type="ECO:0000259" key="4">
    <source>
        <dbReference type="PROSITE" id="PS50932"/>
    </source>
</evidence>
<dbReference type="InterPro" id="IPR010982">
    <property type="entry name" value="Lambda_DNA-bd_dom_sf"/>
</dbReference>
<dbReference type="PROSITE" id="PS50932">
    <property type="entry name" value="HTH_LACI_2"/>
    <property type="match status" value="1"/>
</dbReference>
<dbReference type="PROSITE" id="PS00356">
    <property type="entry name" value="HTH_LACI_1"/>
    <property type="match status" value="1"/>
</dbReference>
<dbReference type="Pfam" id="PF00356">
    <property type="entry name" value="LacI"/>
    <property type="match status" value="1"/>
</dbReference>
<dbReference type="SMART" id="SM00354">
    <property type="entry name" value="HTH_LACI"/>
    <property type="match status" value="1"/>
</dbReference>
<dbReference type="EMBL" id="VSSQ01002163">
    <property type="protein sequence ID" value="MPM13726.1"/>
    <property type="molecule type" value="Genomic_DNA"/>
</dbReference>
<keyword evidence="1" id="KW-0805">Transcription regulation</keyword>
<protein>
    <submittedName>
        <fullName evidence="5">HTH-type transcriptional repressor PurR</fullName>
    </submittedName>
</protein>
<dbReference type="InterPro" id="IPR028082">
    <property type="entry name" value="Peripla_BP_I"/>
</dbReference>
<evidence type="ECO:0000256" key="2">
    <source>
        <dbReference type="ARBA" id="ARBA00023125"/>
    </source>
</evidence>
<dbReference type="InterPro" id="IPR025997">
    <property type="entry name" value="SBP_2_dom"/>
</dbReference>
<dbReference type="InterPro" id="IPR000843">
    <property type="entry name" value="HTH_LacI"/>
</dbReference>
<sequence length="359" mass="39109">MSRPFTIKDVAKEAGVSIGTVDRVLHNRGRVSDANMKAVTAAVKKLNYHPSQIARALVNRKSNLRIGITYPRVDSDFWSEIPGGIEAAKKKLMPFGVELVIDHTETYDVRDQIASIDKLVGLGVSGLVFTSVDDSSADQLEKHIPEGIPYATVVNPAASVSRCAFHLGPDDFQLGMLAARLISLFCGERCSLVVLAPNYKFNGTQRRIAGVLSKINQDLPGINLLKVIPVSGVTDEDIRAHLYSAATETLSAFPALDALYVSNGFFDQAAFAIRDAFPDSKVKVFGHEFTTALPDLIARGIVAATIYQKPAEQWYRAIVMLSELLSDKRVVTAQDVRVECSIIMKETLPAIDIGGIRLP</sequence>
<organism evidence="5">
    <name type="scientific">bioreactor metagenome</name>
    <dbReference type="NCBI Taxonomy" id="1076179"/>
    <lineage>
        <taxon>unclassified sequences</taxon>
        <taxon>metagenomes</taxon>
        <taxon>ecological metagenomes</taxon>
    </lineage>
</organism>
<dbReference type="Gene3D" id="1.10.260.40">
    <property type="entry name" value="lambda repressor-like DNA-binding domains"/>
    <property type="match status" value="1"/>
</dbReference>
<comment type="caution">
    <text evidence="5">The sequence shown here is derived from an EMBL/GenBank/DDBJ whole genome shotgun (WGS) entry which is preliminary data.</text>
</comment>
<dbReference type="GO" id="GO:0003700">
    <property type="term" value="F:DNA-binding transcription factor activity"/>
    <property type="evidence" value="ECO:0007669"/>
    <property type="project" value="TreeGrafter"/>
</dbReference>
<evidence type="ECO:0000313" key="5">
    <source>
        <dbReference type="EMBL" id="MPM13726.1"/>
    </source>
</evidence>
<dbReference type="PANTHER" id="PTHR30146:SF109">
    <property type="entry name" value="HTH-TYPE TRANSCRIPTIONAL REGULATOR GALS"/>
    <property type="match status" value="1"/>
</dbReference>
<dbReference type="CDD" id="cd01392">
    <property type="entry name" value="HTH_LacI"/>
    <property type="match status" value="1"/>
</dbReference>
<evidence type="ECO:0000256" key="3">
    <source>
        <dbReference type="ARBA" id="ARBA00023163"/>
    </source>
</evidence>